<gene>
    <name evidence="1" type="ORF">FRX31_002343</name>
</gene>
<dbReference type="Proteomes" id="UP000554482">
    <property type="component" value="Unassembled WGS sequence"/>
</dbReference>
<sequence>ISRPGGIDGKVRNDMAKRTEINSQLKLLSIKDRRLRKNLKLKMKDVNDEQEAQGRLSRERTITNMRSVATASEGERNDLIGSMLHQMQCGSSTLAEQEKIL</sequence>
<dbReference type="EMBL" id="JABWDY010000517">
    <property type="protein sequence ID" value="KAF5208070.1"/>
    <property type="molecule type" value="Genomic_DNA"/>
</dbReference>
<reference evidence="1 2" key="1">
    <citation type="submission" date="2020-06" db="EMBL/GenBank/DDBJ databases">
        <title>Transcriptomic and genomic resources for Thalictrum thalictroides and T. hernandezii: Facilitating candidate gene discovery in an emerging model plant lineage.</title>
        <authorList>
            <person name="Arias T."/>
            <person name="Riano-Pachon D.M."/>
            <person name="Di Stilio V.S."/>
        </authorList>
    </citation>
    <scope>NUCLEOTIDE SEQUENCE [LARGE SCALE GENOMIC DNA]</scope>
    <source>
        <strain evidence="2">cv. WT478/WT964</strain>
        <tissue evidence="1">Leaves</tissue>
    </source>
</reference>
<feature type="non-terminal residue" evidence="1">
    <location>
        <position position="1"/>
    </location>
</feature>
<protein>
    <submittedName>
        <fullName evidence="1">Uncharacterized protein</fullName>
    </submittedName>
</protein>
<comment type="caution">
    <text evidence="1">The sequence shown here is derived from an EMBL/GenBank/DDBJ whole genome shotgun (WGS) entry which is preliminary data.</text>
</comment>
<dbReference type="AlphaFoldDB" id="A0A7J6XHF1"/>
<organism evidence="1 2">
    <name type="scientific">Thalictrum thalictroides</name>
    <name type="common">Rue-anemone</name>
    <name type="synonym">Anemone thalictroides</name>
    <dbReference type="NCBI Taxonomy" id="46969"/>
    <lineage>
        <taxon>Eukaryota</taxon>
        <taxon>Viridiplantae</taxon>
        <taxon>Streptophyta</taxon>
        <taxon>Embryophyta</taxon>
        <taxon>Tracheophyta</taxon>
        <taxon>Spermatophyta</taxon>
        <taxon>Magnoliopsida</taxon>
        <taxon>Ranunculales</taxon>
        <taxon>Ranunculaceae</taxon>
        <taxon>Thalictroideae</taxon>
        <taxon>Thalictrum</taxon>
    </lineage>
</organism>
<keyword evidence="2" id="KW-1185">Reference proteome</keyword>
<accession>A0A7J6XHF1</accession>
<evidence type="ECO:0000313" key="2">
    <source>
        <dbReference type="Proteomes" id="UP000554482"/>
    </source>
</evidence>
<proteinExistence type="predicted"/>
<evidence type="ECO:0000313" key="1">
    <source>
        <dbReference type="EMBL" id="KAF5208070.1"/>
    </source>
</evidence>
<name>A0A7J6XHF1_THATH</name>